<feature type="compositionally biased region" description="Polar residues" evidence="4">
    <location>
        <begin position="452"/>
        <end position="480"/>
    </location>
</feature>
<feature type="compositionally biased region" description="Basic residues" evidence="4">
    <location>
        <begin position="332"/>
        <end position="342"/>
    </location>
</feature>
<proteinExistence type="inferred from homology"/>
<dbReference type="InterPro" id="IPR044709">
    <property type="entry name" value="TAN1"/>
</dbReference>
<evidence type="ECO:0000313" key="5">
    <source>
        <dbReference type="EMBL" id="KAF2586981.1"/>
    </source>
</evidence>
<evidence type="ECO:0000256" key="1">
    <source>
        <dbReference type="ARBA" id="ARBA00007215"/>
    </source>
</evidence>
<organism evidence="5">
    <name type="scientific">Brassica cretica</name>
    <name type="common">Mustard</name>
    <dbReference type="NCBI Taxonomy" id="69181"/>
    <lineage>
        <taxon>Eukaryota</taxon>
        <taxon>Viridiplantae</taxon>
        <taxon>Streptophyta</taxon>
        <taxon>Embryophyta</taxon>
        <taxon>Tracheophyta</taxon>
        <taxon>Spermatophyta</taxon>
        <taxon>Magnoliopsida</taxon>
        <taxon>eudicotyledons</taxon>
        <taxon>Gunneridae</taxon>
        <taxon>Pentapetalae</taxon>
        <taxon>rosids</taxon>
        <taxon>malvids</taxon>
        <taxon>Brassicales</taxon>
        <taxon>Brassicaceae</taxon>
        <taxon>Brassiceae</taxon>
        <taxon>Brassica</taxon>
    </lineage>
</organism>
<dbReference type="GO" id="GO:0009574">
    <property type="term" value="C:preprophase band"/>
    <property type="evidence" value="ECO:0007669"/>
    <property type="project" value="TreeGrafter"/>
</dbReference>
<dbReference type="Gene3D" id="1.10.472.10">
    <property type="entry name" value="Cyclin-like"/>
    <property type="match status" value="1"/>
</dbReference>
<keyword evidence="2" id="KW-0132">Cell division</keyword>
<dbReference type="GO" id="GO:2000694">
    <property type="term" value="P:regulation of phragmoplast microtubule organization"/>
    <property type="evidence" value="ECO:0007669"/>
    <property type="project" value="InterPro"/>
</dbReference>
<keyword evidence="3" id="KW-0131">Cell cycle</keyword>
<name>A0A8S9JYF0_BRACR</name>
<evidence type="ECO:0000256" key="4">
    <source>
        <dbReference type="SAM" id="MobiDB-lite"/>
    </source>
</evidence>
<dbReference type="GO" id="GO:0000911">
    <property type="term" value="P:cytokinesis by cell plate formation"/>
    <property type="evidence" value="ECO:0007669"/>
    <property type="project" value="TreeGrafter"/>
</dbReference>
<feature type="region of interest" description="Disordered" evidence="4">
    <location>
        <begin position="291"/>
        <end position="352"/>
    </location>
</feature>
<dbReference type="Pfam" id="PF08613">
    <property type="entry name" value="Cyclin"/>
    <property type="match status" value="1"/>
</dbReference>
<dbReference type="EMBL" id="QGKY02000246">
    <property type="protein sequence ID" value="KAF2586981.1"/>
    <property type="molecule type" value="Genomic_DNA"/>
</dbReference>
<dbReference type="PANTHER" id="PTHR35728">
    <property type="entry name" value="MICROTUBULE-BINDING PROTEIN TANGLED-RELATED"/>
    <property type="match status" value="1"/>
</dbReference>
<sequence>METSSNSTNSSLFQWLGLTEDYDQPSTSTLPRVITLLASLLTKMIQKNEKPFHTRRNKDEEITMFHGSRAPSMNIQRYTERVHRYARCSPACFVAAFVYIIRYLERPGATSMTLRLTSLNVHRLLITSLLVAAKFLDRKCYNNAYYAKIGGVSTEEMNRLERTFLFDLDFRLNITAEMFEKHCLMLQRQTVDKCMERLQELQYTIAGGTKVVSGVNLSPRSTRTYLKTSLRCKQETLRIKNATNKKSPVGKFPASSPGDWRKMSLPAMLLGETVNEILQASQVTRDIVDALAPKKSRKSRRSTVPEDGCPKTPETQQKSLEPTPKTFSSNIKARRKKEKQKNKRSESISPASIHTARSRIVFKIVSPQTKAEKKAQNCENSVKHLANRVSPKHKPWVKKAVLFPNPLFISGSSTQQAKFSRTMSPVIARNDITSSKASKFQVKIKSPPKVSVSPNRSGSNFACKSPRSSGSPTRSVTLSKKSPKLSTAAKLRRSFTPTRNGSNLARKSSISPKRVALQAFISPSRNVGNVGKKSPKPLVSPTRVGKNTQKLSTAAKLRRSFSPSRLAIRLVSPLKSRKSVGKCDDDGVGMMVSGLKQRPVIVPKRFSMGRI</sequence>
<feature type="compositionally biased region" description="Polar residues" evidence="4">
    <location>
        <begin position="495"/>
        <end position="509"/>
    </location>
</feature>
<dbReference type="AlphaFoldDB" id="A0A8S9JYF0"/>
<dbReference type="InterPro" id="IPR013922">
    <property type="entry name" value="Cyclin_PHO80-like"/>
</dbReference>
<evidence type="ECO:0000256" key="3">
    <source>
        <dbReference type="ARBA" id="ARBA00023306"/>
    </source>
</evidence>
<dbReference type="SUPFAM" id="SSF47954">
    <property type="entry name" value="Cyclin-like"/>
    <property type="match status" value="1"/>
</dbReference>
<comment type="caution">
    <text evidence="5">The sequence shown here is derived from an EMBL/GenBank/DDBJ whole genome shotgun (WGS) entry which is preliminary data.</text>
</comment>
<feature type="region of interest" description="Disordered" evidence="4">
    <location>
        <begin position="445"/>
        <end position="509"/>
    </location>
</feature>
<feature type="region of interest" description="Disordered" evidence="4">
    <location>
        <begin position="526"/>
        <end position="546"/>
    </location>
</feature>
<comment type="similarity">
    <text evidence="1">Belongs to the cyclin family. Cyclin U/P subfamily.</text>
</comment>
<dbReference type="PANTHER" id="PTHR35728:SF1">
    <property type="entry name" value="MICROTUBULE-BINDING PROTEIN TANGLED-RELATED"/>
    <property type="match status" value="1"/>
</dbReference>
<accession>A0A8S9JYF0</accession>
<dbReference type="GO" id="GO:0005875">
    <property type="term" value="C:microtubule associated complex"/>
    <property type="evidence" value="ECO:0007669"/>
    <property type="project" value="TreeGrafter"/>
</dbReference>
<dbReference type="GO" id="GO:0008017">
    <property type="term" value="F:microtubule binding"/>
    <property type="evidence" value="ECO:0007669"/>
    <property type="project" value="InterPro"/>
</dbReference>
<dbReference type="InterPro" id="IPR036915">
    <property type="entry name" value="Cyclin-like_sf"/>
</dbReference>
<reference evidence="5" key="1">
    <citation type="submission" date="2019-12" db="EMBL/GenBank/DDBJ databases">
        <title>Genome sequencing and annotation of Brassica cretica.</title>
        <authorList>
            <person name="Studholme D.J."/>
            <person name="Sarris P.F."/>
        </authorList>
    </citation>
    <scope>NUCLEOTIDE SEQUENCE</scope>
    <source>
        <strain evidence="5">PFS-102/07</strain>
        <tissue evidence="5">Leaf</tissue>
    </source>
</reference>
<dbReference type="GO" id="GO:0019901">
    <property type="term" value="F:protein kinase binding"/>
    <property type="evidence" value="ECO:0007669"/>
    <property type="project" value="InterPro"/>
</dbReference>
<protein>
    <recommendedName>
        <fullName evidence="6">Cyclin</fullName>
    </recommendedName>
</protein>
<feature type="compositionally biased region" description="Polar residues" evidence="4">
    <location>
        <begin position="313"/>
        <end position="331"/>
    </location>
</feature>
<evidence type="ECO:0008006" key="6">
    <source>
        <dbReference type="Google" id="ProtNLM"/>
    </source>
</evidence>
<evidence type="ECO:0000256" key="2">
    <source>
        <dbReference type="ARBA" id="ARBA00022618"/>
    </source>
</evidence>
<gene>
    <name evidence="5" type="ORF">F2Q70_00037716</name>
</gene>